<dbReference type="SUPFAM" id="SSF49265">
    <property type="entry name" value="Fibronectin type III"/>
    <property type="match status" value="1"/>
</dbReference>
<evidence type="ECO:0000259" key="1">
    <source>
        <dbReference type="PROSITE" id="PS50853"/>
    </source>
</evidence>
<dbReference type="PROSITE" id="PS50853">
    <property type="entry name" value="FN3"/>
    <property type="match status" value="1"/>
</dbReference>
<feature type="domain" description="Fibronectin type-III" evidence="1">
    <location>
        <begin position="84"/>
        <end position="174"/>
    </location>
</feature>
<gene>
    <name evidence="2" type="ORF">HPBE_LOCUS7497</name>
</gene>
<dbReference type="InterPro" id="IPR036116">
    <property type="entry name" value="FN3_sf"/>
</dbReference>
<dbReference type="Proteomes" id="UP000050761">
    <property type="component" value="Unassembled WGS sequence"/>
</dbReference>
<name>A0A3P7YJH8_HELPZ</name>
<protein>
    <submittedName>
        <fullName evidence="4">Fibronectin type-III domain-containing protein</fullName>
    </submittedName>
</protein>
<dbReference type="InterPro" id="IPR013783">
    <property type="entry name" value="Ig-like_fold"/>
</dbReference>
<dbReference type="EMBL" id="UZAH01025904">
    <property type="protein sequence ID" value="VDO72507.1"/>
    <property type="molecule type" value="Genomic_DNA"/>
</dbReference>
<evidence type="ECO:0000313" key="3">
    <source>
        <dbReference type="Proteomes" id="UP000050761"/>
    </source>
</evidence>
<dbReference type="InterPro" id="IPR003961">
    <property type="entry name" value="FN3_dom"/>
</dbReference>
<dbReference type="Gene3D" id="2.60.40.10">
    <property type="entry name" value="Immunoglobulins"/>
    <property type="match status" value="1"/>
</dbReference>
<evidence type="ECO:0000313" key="2">
    <source>
        <dbReference type="EMBL" id="VDO72507.1"/>
    </source>
</evidence>
<dbReference type="AlphaFoldDB" id="A0A3P7YJH8"/>
<evidence type="ECO:0000313" key="4">
    <source>
        <dbReference type="WBParaSite" id="HPBE_0000749601-mRNA-1"/>
    </source>
</evidence>
<reference evidence="4" key="2">
    <citation type="submission" date="2019-09" db="UniProtKB">
        <authorList>
            <consortium name="WormBaseParasite"/>
        </authorList>
    </citation>
    <scope>IDENTIFICATION</scope>
</reference>
<reference evidence="2 3" key="1">
    <citation type="submission" date="2018-11" db="EMBL/GenBank/DDBJ databases">
        <authorList>
            <consortium name="Pathogen Informatics"/>
        </authorList>
    </citation>
    <scope>NUCLEOTIDE SEQUENCE [LARGE SCALE GENOMIC DNA]</scope>
</reference>
<organism evidence="2">
    <name type="scientific">Heligmosomoides polygyrus</name>
    <name type="common">Parasitic roundworm</name>
    <dbReference type="NCBI Taxonomy" id="6339"/>
    <lineage>
        <taxon>Eukaryota</taxon>
        <taxon>Metazoa</taxon>
        <taxon>Ecdysozoa</taxon>
        <taxon>Nematoda</taxon>
        <taxon>Chromadorea</taxon>
        <taxon>Rhabditida</taxon>
        <taxon>Rhabditina</taxon>
        <taxon>Rhabditomorpha</taxon>
        <taxon>Strongyloidea</taxon>
        <taxon>Heligmosomidae</taxon>
        <taxon>Heligmosomoides</taxon>
    </lineage>
</organism>
<dbReference type="CDD" id="cd00063">
    <property type="entry name" value="FN3"/>
    <property type="match status" value="1"/>
</dbReference>
<sequence length="259" mass="28695">MPSNWLCSAGLFVIDPGRLVSNYFSGVDRVCARLCASSRQSASRTALRALITDTIPACEYTVYLSAIMANGQRKHITKKIIYSSPDPPVLDSIETTEDEATVSYFPPKEANISFHIEYYPEEHPDYANQINTKASLVRLRGLDSGTPFRIKIWSVYNDVKSTESIESIFRTAGTRLKDGGPVRRPPPPNAADRPFIVEPPIETIAISRPDSLYPVSPPGYYNNSIAIVDNNNNNCSHDNDNSATTSPTVRNNVVFCCSW</sequence>
<proteinExistence type="predicted"/>
<keyword evidence="3" id="KW-1185">Reference proteome</keyword>
<dbReference type="WBParaSite" id="HPBE_0000749601-mRNA-1">
    <property type="protein sequence ID" value="HPBE_0000749601-mRNA-1"/>
    <property type="gene ID" value="HPBE_0000749601"/>
</dbReference>
<dbReference type="OrthoDB" id="5871833at2759"/>
<accession>A0A3P7YJH8</accession>